<feature type="region of interest" description="Disordered" evidence="1">
    <location>
        <begin position="64"/>
        <end position="84"/>
    </location>
</feature>
<name>A0A5M3Q128_9GAMM</name>
<accession>A0A5M3Q128</accession>
<reference evidence="2 3" key="1">
    <citation type="journal article" date="2019" name="J. Gen. Appl. Microbiol.">
        <title>Aerobic degradation of cis-dichloroethene by the marine bacterium Marinobacter salsuginis strain 5N-3.</title>
        <authorList>
            <person name="Inoue Y."/>
            <person name="Fukunaga Y."/>
            <person name="Katsumata H."/>
            <person name="Ohji S."/>
            <person name="Hosoyama A."/>
            <person name="Mori K."/>
            <person name="Ando K."/>
        </authorList>
    </citation>
    <scope>NUCLEOTIDE SEQUENCE [LARGE SCALE GENOMIC DNA]</scope>
    <source>
        <strain evidence="2 3">NBRC 109114</strain>
    </source>
</reference>
<comment type="caution">
    <text evidence="2">The sequence shown here is derived from an EMBL/GenBank/DDBJ whole genome shotgun (WGS) entry which is preliminary data.</text>
</comment>
<organism evidence="2 3">
    <name type="scientific">Marinobacter salsuginis</name>
    <dbReference type="NCBI Taxonomy" id="418719"/>
    <lineage>
        <taxon>Bacteria</taxon>
        <taxon>Pseudomonadati</taxon>
        <taxon>Pseudomonadota</taxon>
        <taxon>Gammaproteobacteria</taxon>
        <taxon>Pseudomonadales</taxon>
        <taxon>Marinobacteraceae</taxon>
        <taxon>Marinobacter</taxon>
    </lineage>
</organism>
<evidence type="ECO:0000313" key="2">
    <source>
        <dbReference type="EMBL" id="GBO88689.1"/>
    </source>
</evidence>
<proteinExistence type="predicted"/>
<dbReference type="Proteomes" id="UP000387223">
    <property type="component" value="Unassembled WGS sequence"/>
</dbReference>
<protein>
    <submittedName>
        <fullName evidence="2">Uncharacterized protein</fullName>
    </submittedName>
</protein>
<evidence type="ECO:0000256" key="1">
    <source>
        <dbReference type="SAM" id="MobiDB-lite"/>
    </source>
</evidence>
<dbReference type="EMBL" id="BGZI01000015">
    <property type="protein sequence ID" value="GBO88689.1"/>
    <property type="molecule type" value="Genomic_DNA"/>
</dbReference>
<sequence>MAQRINDEKLRSELAAQESERLSAENEVIRMQIQLRELRSQKETSLTDIEKMKQELQRYQRLLANSATTGQRTETTVSPRSQVTTEPPLNMRLLNVLKGEGISTRARVVVLGDNGASQGEFQVKEGSSIQGWTIESINQNTIQVTKNGESYTYGSDGMM</sequence>
<evidence type="ECO:0000313" key="3">
    <source>
        <dbReference type="Proteomes" id="UP000387223"/>
    </source>
</evidence>
<gene>
    <name evidence="2" type="ORF">MSSD14B_23570</name>
</gene>
<dbReference type="AlphaFoldDB" id="A0A5M3Q128"/>